<keyword evidence="2" id="KW-1185">Reference proteome</keyword>
<dbReference type="AlphaFoldDB" id="A0A8X7CFD7"/>
<protein>
    <submittedName>
        <fullName evidence="1">Uncharacterized protein</fullName>
    </submittedName>
</protein>
<name>A0A8X7CFD7_9ARAC</name>
<reference evidence="1" key="1">
    <citation type="submission" date="2020-08" db="EMBL/GenBank/DDBJ databases">
        <title>Multicomponent nature underlies the extraordinary mechanical properties of spider dragline silk.</title>
        <authorList>
            <person name="Kono N."/>
            <person name="Nakamura H."/>
            <person name="Mori M."/>
            <person name="Yoshida Y."/>
            <person name="Ohtoshi R."/>
            <person name="Malay A.D."/>
            <person name="Moran D.A.P."/>
            <person name="Tomita M."/>
            <person name="Numata K."/>
            <person name="Arakawa K."/>
        </authorList>
    </citation>
    <scope>NUCLEOTIDE SEQUENCE</scope>
</reference>
<organism evidence="1 2">
    <name type="scientific">Trichonephila inaurata madagascariensis</name>
    <dbReference type="NCBI Taxonomy" id="2747483"/>
    <lineage>
        <taxon>Eukaryota</taxon>
        <taxon>Metazoa</taxon>
        <taxon>Ecdysozoa</taxon>
        <taxon>Arthropoda</taxon>
        <taxon>Chelicerata</taxon>
        <taxon>Arachnida</taxon>
        <taxon>Araneae</taxon>
        <taxon>Araneomorphae</taxon>
        <taxon>Entelegynae</taxon>
        <taxon>Araneoidea</taxon>
        <taxon>Nephilidae</taxon>
        <taxon>Trichonephila</taxon>
        <taxon>Trichonephila inaurata</taxon>
    </lineage>
</organism>
<sequence>MKRFLICVGRGWEDSDIANEIENSEVYSDDFITLSRQVGERLRISDESDVGIKSNRCSSVSHDGIKQYRLPKIELRKFMRS</sequence>
<comment type="caution">
    <text evidence="1">The sequence shown here is derived from an EMBL/GenBank/DDBJ whole genome shotgun (WGS) entry which is preliminary data.</text>
</comment>
<proteinExistence type="predicted"/>
<evidence type="ECO:0000313" key="2">
    <source>
        <dbReference type="Proteomes" id="UP000886998"/>
    </source>
</evidence>
<dbReference type="OrthoDB" id="6436704at2759"/>
<evidence type="ECO:0000313" key="1">
    <source>
        <dbReference type="EMBL" id="GFY64040.1"/>
    </source>
</evidence>
<dbReference type="EMBL" id="BMAV01015050">
    <property type="protein sequence ID" value="GFY64040.1"/>
    <property type="molecule type" value="Genomic_DNA"/>
</dbReference>
<accession>A0A8X7CFD7</accession>
<dbReference type="Proteomes" id="UP000886998">
    <property type="component" value="Unassembled WGS sequence"/>
</dbReference>
<gene>
    <name evidence="1" type="ORF">TNIN_144671</name>
</gene>